<dbReference type="GO" id="GO:0009100">
    <property type="term" value="P:glycoprotein metabolic process"/>
    <property type="evidence" value="ECO:0007669"/>
    <property type="project" value="UniProtKB-ARBA"/>
</dbReference>
<evidence type="ECO:0000313" key="4">
    <source>
        <dbReference type="Proteomes" id="UP000276542"/>
    </source>
</evidence>
<name>A0A3A5H7K2_9ACTN</name>
<accession>A0A3A5H7K2</accession>
<dbReference type="PANTHER" id="PTHR13627">
    <property type="entry name" value="FUKUTIN RELATED PROTEIN"/>
    <property type="match status" value="1"/>
</dbReference>
<dbReference type="AlphaFoldDB" id="A0A3A5H7K2"/>
<dbReference type="InterPro" id="IPR007074">
    <property type="entry name" value="LicD/FKTN/FKRP_NTP_transf"/>
</dbReference>
<sequence length="541" mass="60104">MRPTVRPTCRPDPPRKCQESRLSARAKRSGLSGLRVDDAGIHATSRAEAILDVHVDGRRIFSFWLHRDGVPEGEGHLMAWPETLRSFLDGSARITVAEHGTDQVAFDEQVVLGAGTGIIKFETADGKPIALDKSMRRVQTFDTRSAEHVVPLMRAIDDVLKVLHGLGIDAFLAYGTLLGAVRNGQLIGHDSDADLGYVSHYEHPADVMRESFNLQRALMERGYPVTRYSGAAFKVDVRESDGSVRGLDVFGGFMLDGKLHLMGEIITPFRSEWVLPLGTATLEGWEFAVPADTDRFLTATYGAGWRVPDPAFHFPTPRSTHRRFNGWFRGTRDGRNVWDRFYSVSREPSFEPTDVGRWAAESEPDAVHVVDLGCGYGSDVWWFAGRGVKATGLDFVRRSYEDMAARVRDDGRDATYLFFNPLELRSALSTAALVARTEGPRVLLSRHMIDSMHTGARLTLWRAADMMLRDGGRLYLQFLAVAGKDGYAARLRSTPLDPDRIAAELEASGATIVHRELRDVTTSQGVSGASQICRMVVQWDR</sequence>
<dbReference type="Proteomes" id="UP000276542">
    <property type="component" value="Unassembled WGS sequence"/>
</dbReference>
<organism evidence="3 4">
    <name type="scientific">Nocardioides cavernaquae</name>
    <dbReference type="NCBI Taxonomy" id="2321396"/>
    <lineage>
        <taxon>Bacteria</taxon>
        <taxon>Bacillati</taxon>
        <taxon>Actinomycetota</taxon>
        <taxon>Actinomycetes</taxon>
        <taxon>Propionibacteriales</taxon>
        <taxon>Nocardioidaceae</taxon>
        <taxon>Nocardioides</taxon>
    </lineage>
</organism>
<dbReference type="Gene3D" id="3.40.50.150">
    <property type="entry name" value="Vaccinia Virus protein VP39"/>
    <property type="match status" value="1"/>
</dbReference>
<evidence type="ECO:0000259" key="2">
    <source>
        <dbReference type="Pfam" id="PF04991"/>
    </source>
</evidence>
<gene>
    <name evidence="3" type="ORF">D4739_10755</name>
</gene>
<dbReference type="EMBL" id="QYRP01000002">
    <property type="protein sequence ID" value="RJS46649.1"/>
    <property type="molecule type" value="Genomic_DNA"/>
</dbReference>
<feature type="domain" description="LicD/FKTN/FKRP nucleotidyltransferase" evidence="2">
    <location>
        <begin position="167"/>
        <end position="210"/>
    </location>
</feature>
<dbReference type="PANTHER" id="PTHR13627:SF31">
    <property type="entry name" value="RIBITOL 5-PHOSPHATE TRANSFERASE FKRP"/>
    <property type="match status" value="1"/>
</dbReference>
<protein>
    <recommendedName>
        <fullName evidence="2">LicD/FKTN/FKRP nucleotidyltransferase domain-containing protein</fullName>
    </recommendedName>
</protein>
<dbReference type="InterPro" id="IPR029063">
    <property type="entry name" value="SAM-dependent_MTases_sf"/>
</dbReference>
<evidence type="ECO:0000313" key="3">
    <source>
        <dbReference type="EMBL" id="RJS46649.1"/>
    </source>
</evidence>
<evidence type="ECO:0000256" key="1">
    <source>
        <dbReference type="SAM" id="MobiDB-lite"/>
    </source>
</evidence>
<dbReference type="InterPro" id="IPR052613">
    <property type="entry name" value="LicD_transferase"/>
</dbReference>
<comment type="caution">
    <text evidence="3">The sequence shown here is derived from an EMBL/GenBank/DDBJ whole genome shotgun (WGS) entry which is preliminary data.</text>
</comment>
<keyword evidence="4" id="KW-1185">Reference proteome</keyword>
<proteinExistence type="predicted"/>
<dbReference type="SUPFAM" id="SSF53335">
    <property type="entry name" value="S-adenosyl-L-methionine-dependent methyltransferases"/>
    <property type="match status" value="1"/>
</dbReference>
<dbReference type="Pfam" id="PF04991">
    <property type="entry name" value="LicD"/>
    <property type="match status" value="1"/>
</dbReference>
<reference evidence="4" key="1">
    <citation type="submission" date="2018-09" db="EMBL/GenBank/DDBJ databases">
        <authorList>
            <person name="Zhu H."/>
        </authorList>
    </citation>
    <scope>NUCLEOTIDE SEQUENCE [LARGE SCALE GENOMIC DNA]</scope>
    <source>
        <strain evidence="4">K1W22B-1</strain>
    </source>
</reference>
<feature type="region of interest" description="Disordered" evidence="1">
    <location>
        <begin position="1"/>
        <end position="24"/>
    </location>
</feature>
<dbReference type="OrthoDB" id="3780655at2"/>